<organism evidence="3 4">
    <name type="scientific">Clohesyomyces aquaticus</name>
    <dbReference type="NCBI Taxonomy" id="1231657"/>
    <lineage>
        <taxon>Eukaryota</taxon>
        <taxon>Fungi</taxon>
        <taxon>Dikarya</taxon>
        <taxon>Ascomycota</taxon>
        <taxon>Pezizomycotina</taxon>
        <taxon>Dothideomycetes</taxon>
        <taxon>Pleosporomycetidae</taxon>
        <taxon>Pleosporales</taxon>
        <taxon>Lindgomycetaceae</taxon>
        <taxon>Clohesyomyces</taxon>
    </lineage>
</organism>
<name>A0A1Y1YA12_9PLEO</name>
<evidence type="ECO:0000256" key="1">
    <source>
        <dbReference type="SAM" id="Phobius"/>
    </source>
</evidence>
<dbReference type="AlphaFoldDB" id="A0A1Y1YA12"/>
<dbReference type="Pfam" id="PF07971">
    <property type="entry name" value="Glyco_hydro_92"/>
    <property type="match status" value="1"/>
</dbReference>
<keyword evidence="4" id="KW-1185">Reference proteome</keyword>
<sequence length="134" mass="14816">MRAREISDAFYSSGRSGLPGNDDAGALSSWLVWTWVGLYPVVTQPVYLILAPRFDDISMKIGEGKMLRITAERQGNGGYVQSVRVNGRIWDRSWVSHEDLVGGAERKGGRIEFVLGEEKVEWDLGEGPPSPGHI</sequence>
<evidence type="ECO:0000313" key="3">
    <source>
        <dbReference type="EMBL" id="ORX94596.1"/>
    </source>
</evidence>
<dbReference type="GO" id="GO:0000224">
    <property type="term" value="F:peptide-N4-(N-acetyl-beta-glucosaminyl)asparagine amidase activity"/>
    <property type="evidence" value="ECO:0007669"/>
    <property type="project" value="TreeGrafter"/>
</dbReference>
<gene>
    <name evidence="3" type="ORF">BCR34DRAFT_499158</name>
</gene>
<dbReference type="Gene3D" id="3.30.2080.10">
    <property type="entry name" value="GH92 mannosidase domain"/>
    <property type="match status" value="1"/>
</dbReference>
<dbReference type="GO" id="GO:0005829">
    <property type="term" value="C:cytosol"/>
    <property type="evidence" value="ECO:0007669"/>
    <property type="project" value="TreeGrafter"/>
</dbReference>
<feature type="domain" description="Glycosyl hydrolase family 92" evidence="2">
    <location>
        <begin position="2"/>
        <end position="116"/>
    </location>
</feature>
<keyword evidence="1" id="KW-0472">Membrane</keyword>
<reference evidence="3 4" key="1">
    <citation type="submission" date="2016-07" db="EMBL/GenBank/DDBJ databases">
        <title>Pervasive Adenine N6-methylation of Active Genes in Fungi.</title>
        <authorList>
            <consortium name="DOE Joint Genome Institute"/>
            <person name="Mondo S.J."/>
            <person name="Dannebaum R.O."/>
            <person name="Kuo R.C."/>
            <person name="Labutti K."/>
            <person name="Haridas S."/>
            <person name="Kuo A."/>
            <person name="Salamov A."/>
            <person name="Ahrendt S.R."/>
            <person name="Lipzen A."/>
            <person name="Sullivan W."/>
            <person name="Andreopoulos W.B."/>
            <person name="Clum A."/>
            <person name="Lindquist E."/>
            <person name="Daum C."/>
            <person name="Ramamoorthy G.K."/>
            <person name="Gryganskyi A."/>
            <person name="Culley D."/>
            <person name="Magnuson J.K."/>
            <person name="James T.Y."/>
            <person name="O'Malley M.A."/>
            <person name="Stajich J.E."/>
            <person name="Spatafora J.W."/>
            <person name="Visel A."/>
            <person name="Grigoriev I.V."/>
        </authorList>
    </citation>
    <scope>NUCLEOTIDE SEQUENCE [LARGE SCALE GENOMIC DNA]</scope>
    <source>
        <strain evidence="3 4">CBS 115471</strain>
    </source>
</reference>
<keyword evidence="3" id="KW-0378">Hydrolase</keyword>
<dbReference type="GO" id="GO:0006516">
    <property type="term" value="P:glycoprotein catabolic process"/>
    <property type="evidence" value="ECO:0007669"/>
    <property type="project" value="TreeGrafter"/>
</dbReference>
<keyword evidence="1" id="KW-1133">Transmembrane helix</keyword>
<feature type="transmembrane region" description="Helical" evidence="1">
    <location>
        <begin position="30"/>
        <end position="50"/>
    </location>
</feature>
<dbReference type="OrthoDB" id="4451618at2759"/>
<comment type="caution">
    <text evidence="3">The sequence shown here is derived from an EMBL/GenBank/DDBJ whole genome shotgun (WGS) entry which is preliminary data.</text>
</comment>
<dbReference type="InterPro" id="IPR050883">
    <property type="entry name" value="PNGase"/>
</dbReference>
<protein>
    <submittedName>
        <fullName evidence="3">Family 92 glycosyl hydrolase</fullName>
    </submittedName>
</protein>
<evidence type="ECO:0000259" key="2">
    <source>
        <dbReference type="Pfam" id="PF07971"/>
    </source>
</evidence>
<evidence type="ECO:0000313" key="4">
    <source>
        <dbReference type="Proteomes" id="UP000193144"/>
    </source>
</evidence>
<proteinExistence type="predicted"/>
<accession>A0A1Y1YA12</accession>
<dbReference type="PANTHER" id="PTHR12143:SF38">
    <property type="entry name" value="ALPHA-1,2-MANNOSIDASE FAMILY PROTEIN (AFU_ORTHOLOGUE AFUA_5G10520)"/>
    <property type="match status" value="1"/>
</dbReference>
<dbReference type="Proteomes" id="UP000193144">
    <property type="component" value="Unassembled WGS sequence"/>
</dbReference>
<dbReference type="PANTHER" id="PTHR12143">
    <property type="entry name" value="PEPTIDE N-GLYCANASE PNGASE -RELATED"/>
    <property type="match status" value="1"/>
</dbReference>
<dbReference type="GO" id="GO:0005634">
    <property type="term" value="C:nucleus"/>
    <property type="evidence" value="ECO:0007669"/>
    <property type="project" value="TreeGrafter"/>
</dbReference>
<dbReference type="STRING" id="1231657.A0A1Y1YA12"/>
<dbReference type="InterPro" id="IPR012939">
    <property type="entry name" value="Glyco_hydro_92"/>
</dbReference>
<keyword evidence="1" id="KW-0812">Transmembrane</keyword>
<dbReference type="EMBL" id="MCFA01000304">
    <property type="protein sequence ID" value="ORX94596.1"/>
    <property type="molecule type" value="Genomic_DNA"/>
</dbReference>